<dbReference type="EMBL" id="JBHRYE010000012">
    <property type="protein sequence ID" value="MFC3671478.1"/>
    <property type="molecule type" value="Genomic_DNA"/>
</dbReference>
<evidence type="ECO:0000256" key="6">
    <source>
        <dbReference type="SAM" id="Phobius"/>
    </source>
</evidence>
<dbReference type="InterPro" id="IPR004896">
    <property type="entry name" value="PucC-rel"/>
</dbReference>
<dbReference type="InterPro" id="IPR026036">
    <property type="entry name" value="PucC"/>
</dbReference>
<comment type="similarity">
    <text evidence="2">Belongs to the PucC family.</text>
</comment>
<keyword evidence="5 6" id="KW-0472">Membrane</keyword>
<feature type="transmembrane region" description="Helical" evidence="6">
    <location>
        <begin position="333"/>
        <end position="355"/>
    </location>
</feature>
<dbReference type="InterPro" id="IPR036259">
    <property type="entry name" value="MFS_trans_sf"/>
</dbReference>
<proteinExistence type="inferred from homology"/>
<feature type="transmembrane region" description="Helical" evidence="6">
    <location>
        <begin position="144"/>
        <end position="166"/>
    </location>
</feature>
<dbReference type="PANTHER" id="PTHR23538:SF1">
    <property type="entry name" value="44.5 KD BACTERIOCHLOROPHYLL SYNTHASE SUBUNIT"/>
    <property type="match status" value="1"/>
</dbReference>
<dbReference type="PANTHER" id="PTHR23538">
    <property type="entry name" value="44.5 KD BACTERIOCHLOROPHYLL SYNTHASE SUBUNIT"/>
    <property type="match status" value="1"/>
</dbReference>
<feature type="transmembrane region" description="Helical" evidence="6">
    <location>
        <begin position="303"/>
        <end position="327"/>
    </location>
</feature>
<keyword evidence="8" id="KW-1185">Reference proteome</keyword>
<protein>
    <submittedName>
        <fullName evidence="7">BCD family MFS transporter</fullName>
    </submittedName>
</protein>
<name>A0ABV7V248_9SPHN</name>
<dbReference type="Proteomes" id="UP001595683">
    <property type="component" value="Unassembled WGS sequence"/>
</dbReference>
<evidence type="ECO:0000313" key="7">
    <source>
        <dbReference type="EMBL" id="MFC3671478.1"/>
    </source>
</evidence>
<evidence type="ECO:0000256" key="2">
    <source>
        <dbReference type="ARBA" id="ARBA00008412"/>
    </source>
</evidence>
<dbReference type="RefSeq" id="WP_308432886.1">
    <property type="nucleotide sequence ID" value="NZ_BMZP01000005.1"/>
</dbReference>
<evidence type="ECO:0000256" key="4">
    <source>
        <dbReference type="ARBA" id="ARBA00022989"/>
    </source>
</evidence>
<reference evidence="8" key="1">
    <citation type="journal article" date="2019" name="Int. J. Syst. Evol. Microbiol.">
        <title>The Global Catalogue of Microorganisms (GCM) 10K type strain sequencing project: providing services to taxonomists for standard genome sequencing and annotation.</title>
        <authorList>
            <consortium name="The Broad Institute Genomics Platform"/>
            <consortium name="The Broad Institute Genome Sequencing Center for Infectious Disease"/>
            <person name="Wu L."/>
            <person name="Ma J."/>
        </authorList>
    </citation>
    <scope>NUCLEOTIDE SEQUENCE [LARGE SCALE GENOMIC DNA]</scope>
    <source>
        <strain evidence="8">KCTC 42224</strain>
    </source>
</reference>
<organism evidence="7 8">
    <name type="scientific">Novosphingobium pokkalii</name>
    <dbReference type="NCBI Taxonomy" id="1770194"/>
    <lineage>
        <taxon>Bacteria</taxon>
        <taxon>Pseudomonadati</taxon>
        <taxon>Pseudomonadota</taxon>
        <taxon>Alphaproteobacteria</taxon>
        <taxon>Sphingomonadales</taxon>
        <taxon>Sphingomonadaceae</taxon>
        <taxon>Novosphingobium</taxon>
    </lineage>
</organism>
<gene>
    <name evidence="7" type="ORF">ACFOOT_08570</name>
</gene>
<feature type="transmembrane region" description="Helical" evidence="6">
    <location>
        <begin position="178"/>
        <end position="197"/>
    </location>
</feature>
<comment type="caution">
    <text evidence="7">The sequence shown here is derived from an EMBL/GenBank/DDBJ whole genome shotgun (WGS) entry which is preliminary data.</text>
</comment>
<keyword evidence="3 6" id="KW-0812">Transmembrane</keyword>
<feature type="transmembrane region" description="Helical" evidence="6">
    <location>
        <begin position="77"/>
        <end position="99"/>
    </location>
</feature>
<dbReference type="SUPFAM" id="SSF103473">
    <property type="entry name" value="MFS general substrate transporter"/>
    <property type="match status" value="1"/>
</dbReference>
<comment type="subcellular location">
    <subcellularLocation>
        <location evidence="1">Membrane</location>
        <topology evidence="1">Multi-pass membrane protein</topology>
    </subcellularLocation>
</comment>
<feature type="transmembrane region" description="Helical" evidence="6">
    <location>
        <begin position="233"/>
        <end position="251"/>
    </location>
</feature>
<accession>A0ABV7V248</accession>
<evidence type="ECO:0000313" key="8">
    <source>
        <dbReference type="Proteomes" id="UP001595683"/>
    </source>
</evidence>
<dbReference type="Gene3D" id="1.20.1250.20">
    <property type="entry name" value="MFS general substrate transporter like domains"/>
    <property type="match status" value="1"/>
</dbReference>
<feature type="transmembrane region" description="Helical" evidence="6">
    <location>
        <begin position="106"/>
        <end position="132"/>
    </location>
</feature>
<sequence length="439" mass="44718">MRQHAFGWWSILRLGMVQAAIGAITMLATSLLNRLMVLEYGLAAGIPAGLVAWHYGVQLSRPLWGHGSDIGRRRSPWILAGMATLGLGALLAVHGVTMLGHARVQGLALCVFAFTLIGAGVGAAGTSVLALLATGVAPQRRAAAAATTWIMMVFGIVVAAGTAGALLDPYSEARLQTVAMGMVGAACAVTLLATFRLEGRGPLLAQAPVAVVPALSLREALGEIFADDEARRFTLFVFVSMLSYSMQDLILEPFTGLVFAMTPGQSTSLSGLQNGGVLVGMIACGVGGSAFRGRLPIELRTWTMIGCLGSAVALAGLAMAACVGPGWPIAANIALLGLCNGAFAVSAIGSMMGLAGAGRANGEGVRMGVWGTAQAIAFGLGGLIGALGVDVARGAFGQPGMAFGLIFAAEAALFLYSALLALRTRRPSLAGTPLTAVKL</sequence>
<evidence type="ECO:0000256" key="5">
    <source>
        <dbReference type="ARBA" id="ARBA00023136"/>
    </source>
</evidence>
<feature type="transmembrane region" description="Helical" evidence="6">
    <location>
        <begin position="271"/>
        <end position="291"/>
    </location>
</feature>
<feature type="transmembrane region" description="Helical" evidence="6">
    <location>
        <begin position="40"/>
        <end position="57"/>
    </location>
</feature>
<dbReference type="CDD" id="cd06176">
    <property type="entry name" value="MFS_BCD_PucC-like"/>
    <property type="match status" value="1"/>
</dbReference>
<feature type="transmembrane region" description="Helical" evidence="6">
    <location>
        <begin position="6"/>
        <end position="28"/>
    </location>
</feature>
<feature type="transmembrane region" description="Helical" evidence="6">
    <location>
        <begin position="367"/>
        <end position="389"/>
    </location>
</feature>
<dbReference type="Pfam" id="PF03209">
    <property type="entry name" value="PUCC"/>
    <property type="match status" value="1"/>
</dbReference>
<feature type="transmembrane region" description="Helical" evidence="6">
    <location>
        <begin position="401"/>
        <end position="422"/>
    </location>
</feature>
<evidence type="ECO:0000256" key="1">
    <source>
        <dbReference type="ARBA" id="ARBA00004141"/>
    </source>
</evidence>
<dbReference type="PIRSF" id="PIRSF016565">
    <property type="entry name" value="PucC"/>
    <property type="match status" value="1"/>
</dbReference>
<evidence type="ECO:0000256" key="3">
    <source>
        <dbReference type="ARBA" id="ARBA00022692"/>
    </source>
</evidence>
<keyword evidence="4 6" id="KW-1133">Transmembrane helix</keyword>